<gene>
    <name evidence="1" type="ORF">FPZ42_10470</name>
</gene>
<dbReference type="RefSeq" id="WP_146271095.1">
    <property type="nucleotide sequence ID" value="NZ_VOEI01000003.1"/>
</dbReference>
<proteinExistence type="predicted"/>
<name>A0A563U3W4_9SPHI</name>
<sequence length="91" mass="10101">MLKIDIPQTGSPAFTAAAFDQFDLPTPPNGTDAEINGDVVLLFEDEEEAVDYLDELEDYSASLDNDADAKPYLNALINTIRNDEFVQAYLR</sequence>
<dbReference type="EMBL" id="VOEI01000003">
    <property type="protein sequence ID" value="TWR26046.1"/>
    <property type="molecule type" value="Genomic_DNA"/>
</dbReference>
<dbReference type="Proteomes" id="UP000318010">
    <property type="component" value="Unassembled WGS sequence"/>
</dbReference>
<evidence type="ECO:0000313" key="2">
    <source>
        <dbReference type="Proteomes" id="UP000318010"/>
    </source>
</evidence>
<dbReference type="OrthoDB" id="798003at2"/>
<evidence type="ECO:0000313" key="1">
    <source>
        <dbReference type="EMBL" id="TWR26046.1"/>
    </source>
</evidence>
<reference evidence="1 2" key="1">
    <citation type="submission" date="2019-07" db="EMBL/GenBank/DDBJ databases">
        <authorList>
            <person name="Kim J."/>
        </authorList>
    </citation>
    <scope>NUCLEOTIDE SEQUENCE [LARGE SCALE GENOMIC DNA]</scope>
    <source>
        <strain evidence="1 2">MJ1a</strain>
    </source>
</reference>
<protein>
    <submittedName>
        <fullName evidence="1">Uncharacterized protein</fullName>
    </submittedName>
</protein>
<keyword evidence="2" id="KW-1185">Reference proteome</keyword>
<comment type="caution">
    <text evidence="1">The sequence shown here is derived from an EMBL/GenBank/DDBJ whole genome shotgun (WGS) entry which is preliminary data.</text>
</comment>
<accession>A0A563U3W4</accession>
<dbReference type="AlphaFoldDB" id="A0A563U3W4"/>
<organism evidence="1 2">
    <name type="scientific">Mucilaginibacter achroorhodeus</name>
    <dbReference type="NCBI Taxonomy" id="2599294"/>
    <lineage>
        <taxon>Bacteria</taxon>
        <taxon>Pseudomonadati</taxon>
        <taxon>Bacteroidota</taxon>
        <taxon>Sphingobacteriia</taxon>
        <taxon>Sphingobacteriales</taxon>
        <taxon>Sphingobacteriaceae</taxon>
        <taxon>Mucilaginibacter</taxon>
    </lineage>
</organism>